<keyword evidence="8" id="KW-0479">Metal-binding</keyword>
<dbReference type="Gene3D" id="3.50.30.10">
    <property type="entry name" value="Phosphohistidine domain"/>
    <property type="match status" value="1"/>
</dbReference>
<evidence type="ECO:0000256" key="7">
    <source>
        <dbReference type="ARBA" id="ARBA00022679"/>
    </source>
</evidence>
<evidence type="ECO:0000256" key="12">
    <source>
        <dbReference type="ARBA" id="ARBA00022842"/>
    </source>
</evidence>
<feature type="domain" description="PEP-utilising enzyme mobile" evidence="15">
    <location>
        <begin position="474"/>
        <end position="543"/>
    </location>
</feature>
<dbReference type="SUPFAM" id="SSF52009">
    <property type="entry name" value="Phosphohistidine domain"/>
    <property type="match status" value="1"/>
</dbReference>
<evidence type="ECO:0000256" key="6">
    <source>
        <dbReference type="ARBA" id="ARBA00021623"/>
    </source>
</evidence>
<evidence type="ECO:0000256" key="1">
    <source>
        <dbReference type="ARBA" id="ARBA00001946"/>
    </source>
</evidence>
<name>A0A7C5EKT1_9BACT</name>
<dbReference type="InterPro" id="IPR013815">
    <property type="entry name" value="ATP_grasp_subdomain_1"/>
</dbReference>
<comment type="similarity">
    <text evidence="4">Belongs to the PEP-utilizing enzyme family.</text>
</comment>
<dbReference type="InterPro" id="IPR008279">
    <property type="entry name" value="PEP-util_enz_mobile_dom"/>
</dbReference>
<evidence type="ECO:0000256" key="3">
    <source>
        <dbReference type="ARBA" id="ARBA00004742"/>
    </source>
</evidence>
<dbReference type="Gene3D" id="3.30.1490.20">
    <property type="entry name" value="ATP-grasp fold, A domain"/>
    <property type="match status" value="1"/>
</dbReference>
<sequence length="854" mass="94723">MFKFLRRFLKPEEDVQERLARKFAHFRQILESNNQALAVMADMEEKAGGEFLFDTGYLQQQVGLLEKHLTTMVTEINALTDQAYPELVRRHQEIIQAIRRELSPTWEIPDSPFVLPLKSLNRESAPAVGGKMAALGEIAAKLGLAVPPGFAISTRAYLHFLSASGLAGKLSALLAQASITDLESLEDISRQAQDLVRQTPLPPDLEEALGQASHSLAARHLAVRSSAVGEDARFSFAGQFLTLLNVPNTPEKLVRAYKEIVASKFRPRAIFYWKYRQFALEELPMAVGVLAMVDARASGVMFSQDPHHPEANAVLITAVWGLGKYAVDGTITPDLYRVARDRGHQVLEARVAEKPVALVSREDEGCVEVTLPQDQAHSPCLTAEYLGELTEVALKLEKHFGGPQDIEWALDFNNRLVILQSRPLQLGAPAFGAQPRETLWEPAPPLLNFGIRASGGVAAGPVFILQSEREVGQIPPGAVVVARQPSARLVLAMDRVAAIITEVGNPTDHMSILAREFKVPALVDVGGATRVLRPGQMVTVDADAARVYPGVVLELLERRTGTEPTWKDNPVYHMLDAILKKTVPLNLYDPESPEFRAENCRTLHDLTRFIHEKAMDAMFFLDVEEAVEARGVCRLKTDLPLNLFVLDLGGGLRVKGQSIITEEDIVSRPFRALLRGFHHPRVRWAGSVAPDLKGFISVWANTMYDMAKGERGLGGKSFAIITDRYLNFNSRLGYHFGFCDAYLSEERNDNYISFQFKGGAASVDRRERRARLLGQILEGLGFKVQIKGDLVQGRMAKYSLLETEETLEMTALLMAFCRQLDLALTSDAMLDRVLQAFRREDYGLACLRPEEAAS</sequence>
<dbReference type="GO" id="GO:0046872">
    <property type="term" value="F:metal ion binding"/>
    <property type="evidence" value="ECO:0007669"/>
    <property type="project" value="UniProtKB-KW"/>
</dbReference>
<keyword evidence="9" id="KW-0547">Nucleotide-binding</keyword>
<organism evidence="17">
    <name type="scientific">Desulfobacca acetoxidans</name>
    <dbReference type="NCBI Taxonomy" id="60893"/>
    <lineage>
        <taxon>Bacteria</taxon>
        <taxon>Pseudomonadati</taxon>
        <taxon>Thermodesulfobacteriota</taxon>
        <taxon>Desulfobaccia</taxon>
        <taxon>Desulfobaccales</taxon>
        <taxon>Desulfobaccaceae</taxon>
        <taxon>Desulfobacca</taxon>
    </lineage>
</organism>
<dbReference type="UniPathway" id="UPA00138"/>
<dbReference type="Pfam" id="PF00391">
    <property type="entry name" value="PEP-utilizers"/>
    <property type="match status" value="1"/>
</dbReference>
<comment type="function">
    <text evidence="2">Catalyzes the phosphorylation of pyruvate to phosphoenolpyruvate.</text>
</comment>
<dbReference type="EC" id="2.7.9.2" evidence="5"/>
<dbReference type="AlphaFoldDB" id="A0A7C5EKT1"/>
<gene>
    <name evidence="17" type="ORF">ENW48_01295</name>
</gene>
<feature type="domain" description="Pyruvate phosphate dikinase AMP/ATP-binding" evidence="16">
    <location>
        <begin position="126"/>
        <end position="427"/>
    </location>
</feature>
<evidence type="ECO:0000256" key="10">
    <source>
        <dbReference type="ARBA" id="ARBA00022777"/>
    </source>
</evidence>
<evidence type="ECO:0000256" key="8">
    <source>
        <dbReference type="ARBA" id="ARBA00022723"/>
    </source>
</evidence>
<keyword evidence="7" id="KW-0808">Transferase</keyword>
<evidence type="ECO:0000256" key="14">
    <source>
        <dbReference type="ARBA" id="ARBA00047700"/>
    </source>
</evidence>
<dbReference type="EMBL" id="DTKJ01000014">
    <property type="protein sequence ID" value="HGZ10836.1"/>
    <property type="molecule type" value="Genomic_DNA"/>
</dbReference>
<accession>A0A7C5EKT1</accession>
<dbReference type="SUPFAM" id="SSF56059">
    <property type="entry name" value="Glutathione synthetase ATP-binding domain-like"/>
    <property type="match status" value="1"/>
</dbReference>
<proteinExistence type="inferred from homology"/>
<dbReference type="InterPro" id="IPR036637">
    <property type="entry name" value="Phosphohistidine_dom_sf"/>
</dbReference>
<evidence type="ECO:0000256" key="2">
    <source>
        <dbReference type="ARBA" id="ARBA00002988"/>
    </source>
</evidence>
<comment type="caution">
    <text evidence="17">The sequence shown here is derived from an EMBL/GenBank/DDBJ whole genome shotgun (WGS) entry which is preliminary data.</text>
</comment>
<keyword evidence="17" id="KW-0670">Pyruvate</keyword>
<dbReference type="Gene3D" id="3.30.470.20">
    <property type="entry name" value="ATP-grasp fold, B domain"/>
    <property type="match status" value="1"/>
</dbReference>
<reference evidence="17" key="1">
    <citation type="journal article" date="2020" name="mSystems">
        <title>Genome- and Community-Level Interaction Insights into Carbon Utilization and Element Cycling Functions of Hydrothermarchaeota in Hydrothermal Sediment.</title>
        <authorList>
            <person name="Zhou Z."/>
            <person name="Liu Y."/>
            <person name="Xu W."/>
            <person name="Pan J."/>
            <person name="Luo Z.H."/>
            <person name="Li M."/>
        </authorList>
    </citation>
    <scope>NUCLEOTIDE SEQUENCE [LARGE SCALE GENOMIC DNA]</scope>
    <source>
        <strain evidence="17">SpSt-853</strain>
    </source>
</reference>
<dbReference type="PANTHER" id="PTHR43030:SF1">
    <property type="entry name" value="PHOSPHOENOLPYRUVATE SYNTHASE"/>
    <property type="match status" value="1"/>
</dbReference>
<comment type="pathway">
    <text evidence="3">Carbohydrate biosynthesis; gluconeogenesis.</text>
</comment>
<evidence type="ECO:0000313" key="17">
    <source>
        <dbReference type="EMBL" id="HGZ10836.1"/>
    </source>
</evidence>
<evidence type="ECO:0000259" key="16">
    <source>
        <dbReference type="Pfam" id="PF01326"/>
    </source>
</evidence>
<dbReference type="PANTHER" id="PTHR43030">
    <property type="entry name" value="PHOSPHOENOLPYRUVATE SYNTHASE"/>
    <property type="match status" value="1"/>
</dbReference>
<keyword evidence="11" id="KW-0067">ATP-binding</keyword>
<comment type="cofactor">
    <cofactor evidence="1">
        <name>Mg(2+)</name>
        <dbReference type="ChEBI" id="CHEBI:18420"/>
    </cofactor>
</comment>
<evidence type="ECO:0000256" key="9">
    <source>
        <dbReference type="ARBA" id="ARBA00022741"/>
    </source>
</evidence>
<dbReference type="GO" id="GO:0006094">
    <property type="term" value="P:gluconeogenesis"/>
    <property type="evidence" value="ECO:0007669"/>
    <property type="project" value="UniProtKB-UniPathway"/>
</dbReference>
<evidence type="ECO:0000256" key="13">
    <source>
        <dbReference type="ARBA" id="ARBA00033470"/>
    </source>
</evidence>
<keyword evidence="12" id="KW-0460">Magnesium</keyword>
<protein>
    <recommendedName>
        <fullName evidence="6">Phosphoenolpyruvate synthase</fullName>
        <ecNumber evidence="5">2.7.9.2</ecNumber>
    </recommendedName>
    <alternativeName>
        <fullName evidence="13">Pyruvate, water dikinase</fullName>
    </alternativeName>
</protein>
<evidence type="ECO:0000256" key="11">
    <source>
        <dbReference type="ARBA" id="ARBA00022840"/>
    </source>
</evidence>
<dbReference type="Pfam" id="PF01326">
    <property type="entry name" value="PPDK_N"/>
    <property type="match status" value="1"/>
</dbReference>
<evidence type="ECO:0000256" key="4">
    <source>
        <dbReference type="ARBA" id="ARBA00007837"/>
    </source>
</evidence>
<evidence type="ECO:0000259" key="15">
    <source>
        <dbReference type="Pfam" id="PF00391"/>
    </source>
</evidence>
<dbReference type="InterPro" id="IPR006319">
    <property type="entry name" value="PEP_synth"/>
</dbReference>
<keyword evidence="10 17" id="KW-0418">Kinase</keyword>
<dbReference type="GO" id="GO:0008986">
    <property type="term" value="F:pyruvate, water dikinase activity"/>
    <property type="evidence" value="ECO:0007669"/>
    <property type="project" value="UniProtKB-EC"/>
</dbReference>
<evidence type="ECO:0000256" key="5">
    <source>
        <dbReference type="ARBA" id="ARBA00011996"/>
    </source>
</evidence>
<dbReference type="GO" id="GO:0005524">
    <property type="term" value="F:ATP binding"/>
    <property type="evidence" value="ECO:0007669"/>
    <property type="project" value="UniProtKB-KW"/>
</dbReference>
<dbReference type="InterPro" id="IPR002192">
    <property type="entry name" value="PPDK_AMP/ATP-bd"/>
</dbReference>
<comment type="catalytic activity">
    <reaction evidence="14">
        <text>pyruvate + ATP + H2O = phosphoenolpyruvate + AMP + phosphate + 2 H(+)</text>
        <dbReference type="Rhea" id="RHEA:11364"/>
        <dbReference type="ChEBI" id="CHEBI:15361"/>
        <dbReference type="ChEBI" id="CHEBI:15377"/>
        <dbReference type="ChEBI" id="CHEBI:15378"/>
        <dbReference type="ChEBI" id="CHEBI:30616"/>
        <dbReference type="ChEBI" id="CHEBI:43474"/>
        <dbReference type="ChEBI" id="CHEBI:58702"/>
        <dbReference type="ChEBI" id="CHEBI:456215"/>
        <dbReference type="EC" id="2.7.9.2"/>
    </reaction>
</comment>